<dbReference type="OrthoDB" id="10531943at2759"/>
<name>Q4TGS3_TETNG</name>
<dbReference type="AlphaFoldDB" id="Q4TGS3"/>
<dbReference type="EMBL" id="CAAE01003516">
    <property type="protein sequence ID" value="CAF87909.1"/>
    <property type="molecule type" value="Genomic_DNA"/>
</dbReference>
<gene>
    <name evidence="1" type="ORF">GSTENG00000955001</name>
</gene>
<reference evidence="1" key="1">
    <citation type="journal article" date="2004" name="Nature">
        <title>Genome duplication in the teleost fish Tetraodon nigroviridis reveals the early vertebrate proto-karyotype.</title>
        <authorList>
            <person name="Jaillon O."/>
            <person name="Aury J.-M."/>
            <person name="Brunet F."/>
            <person name="Petit J.-L."/>
            <person name="Stange-Thomann N."/>
            <person name="Mauceli E."/>
            <person name="Bouneau L."/>
            <person name="Fischer C."/>
            <person name="Ozouf-Costaz C."/>
            <person name="Bernot A."/>
            <person name="Nicaud S."/>
            <person name="Jaffe D."/>
            <person name="Fisher S."/>
            <person name="Lutfalla G."/>
            <person name="Dossat C."/>
            <person name="Segurens B."/>
            <person name="Dasilva C."/>
            <person name="Salanoubat M."/>
            <person name="Levy M."/>
            <person name="Boudet N."/>
            <person name="Castellano S."/>
            <person name="Anthouard V."/>
            <person name="Jubin C."/>
            <person name="Castelli V."/>
            <person name="Katinka M."/>
            <person name="Vacherie B."/>
            <person name="Biemont C."/>
            <person name="Skalli Z."/>
            <person name="Cattolico L."/>
            <person name="Poulain J."/>
            <person name="De Berardinis V."/>
            <person name="Cruaud C."/>
            <person name="Duprat S."/>
            <person name="Brottier P."/>
            <person name="Coutanceau J.-P."/>
            <person name="Gouzy J."/>
            <person name="Parra G."/>
            <person name="Lardier G."/>
            <person name="Chapple C."/>
            <person name="McKernan K.J."/>
            <person name="McEwan P."/>
            <person name="Bosak S."/>
            <person name="Kellis M."/>
            <person name="Volff J.-N."/>
            <person name="Guigo R."/>
            <person name="Zody M.C."/>
            <person name="Mesirov J."/>
            <person name="Lindblad-Toh K."/>
            <person name="Birren B."/>
            <person name="Nusbaum C."/>
            <person name="Kahn D."/>
            <person name="Robinson-Rechavi M."/>
            <person name="Laudet V."/>
            <person name="Schachter V."/>
            <person name="Quetier F."/>
            <person name="Saurin W."/>
            <person name="Scarpelli C."/>
            <person name="Wincker P."/>
            <person name="Lander E.S."/>
            <person name="Weissenbach J."/>
            <person name="Roest Crollius H."/>
        </authorList>
    </citation>
    <scope>NUCLEOTIDE SEQUENCE [LARGE SCALE GENOMIC DNA]</scope>
</reference>
<dbReference type="KEGG" id="tng:GSTEN00000955G001"/>
<evidence type="ECO:0000313" key="1">
    <source>
        <dbReference type="EMBL" id="CAF87909.1"/>
    </source>
</evidence>
<proteinExistence type="predicted"/>
<reference evidence="1" key="2">
    <citation type="submission" date="2004-02" db="EMBL/GenBank/DDBJ databases">
        <authorList>
            <consortium name="Genoscope"/>
            <consortium name="Whitehead Institute Centre for Genome Research"/>
        </authorList>
    </citation>
    <scope>NUCLEOTIDE SEQUENCE</scope>
</reference>
<organism evidence="1">
    <name type="scientific">Tetraodon nigroviridis</name>
    <name type="common">Spotted green pufferfish</name>
    <name type="synonym">Chelonodon nigroviridis</name>
    <dbReference type="NCBI Taxonomy" id="99883"/>
    <lineage>
        <taxon>Eukaryota</taxon>
        <taxon>Metazoa</taxon>
        <taxon>Chordata</taxon>
        <taxon>Craniata</taxon>
        <taxon>Vertebrata</taxon>
        <taxon>Euteleostomi</taxon>
        <taxon>Actinopterygii</taxon>
        <taxon>Neopterygii</taxon>
        <taxon>Teleostei</taxon>
        <taxon>Neoteleostei</taxon>
        <taxon>Acanthomorphata</taxon>
        <taxon>Eupercaria</taxon>
        <taxon>Tetraodontiformes</taxon>
        <taxon>Tetradontoidea</taxon>
        <taxon>Tetraodontidae</taxon>
        <taxon>Tetraodon</taxon>
    </lineage>
</organism>
<protein>
    <submittedName>
        <fullName evidence="1">Chromosome undetermined SCAF3516, whole genome shotgun sequence</fullName>
    </submittedName>
</protein>
<accession>Q4TGS3</accession>
<feature type="non-terminal residue" evidence="1">
    <location>
        <position position="1"/>
    </location>
</feature>
<sequence>EKYKRDQEKLQAEWLKAQQEIATNTQQQEVMFLGFFK</sequence>